<organism evidence="10 11">
    <name type="scientific">Candida albicans P78048</name>
    <dbReference type="NCBI Taxonomy" id="1094989"/>
    <lineage>
        <taxon>Eukaryota</taxon>
        <taxon>Fungi</taxon>
        <taxon>Dikarya</taxon>
        <taxon>Ascomycota</taxon>
        <taxon>Saccharomycotina</taxon>
        <taxon>Pichiomycetes</taxon>
        <taxon>Debaryomycetaceae</taxon>
        <taxon>Candida/Lodderomyces clade</taxon>
        <taxon>Candida</taxon>
    </lineage>
</organism>
<dbReference type="GO" id="GO:0043565">
    <property type="term" value="F:sequence-specific DNA binding"/>
    <property type="evidence" value="ECO:0007669"/>
    <property type="project" value="TreeGrafter"/>
</dbReference>
<evidence type="ECO:0000256" key="4">
    <source>
        <dbReference type="ARBA" id="ARBA00023015"/>
    </source>
</evidence>
<sequence length="805" mass="92569">MDIETTKERRRKVSRACDYCKKRKYKCSGIAPCNLCSKKQIDCIFSIVDKRTTKGSKVYKPSSIEILSHNNLAQRNSLITDDIQNKINKQSQDPVPKTRSEQEIRLSNSHSETLKDNSPTNTTEYIPKNLQPLLSFPLKKEEEDDTSDGDTSISQDGKQKSETISTTNNTPTNRSNTNSTNSNVTTQGLSNSNGNNLRLLYDKDGRLRYIGESSPLSLFYEARKIFRSIRGVSEFTDDPDTVNIIDGISHVKQSRVLQMPKREHALLLLNLFEANINQTWYIYNREWLSDQFIKVIDDPLNISPERMAAFHLIFSLGLLFAEKSKHGIIEKIGVHSSQYFESGFDLIRNILDDGGLWMTETSLLMYFYYQSTARRSSSWMMLGNAIRNAQALGLHRRAVNESFPNPQYIIHRRKLWKTLYICDRISSIMLGRPLSISDYDWDDFHIPRDKEIITNDLNGDISTICLDANTRLSKILGHIVQNFYQDGVVNLMKAETIAIELKKWSFKLPSTIQIDKILKTSQTQISYEIDSSVRPAMSDNYPILLIHIMQLYGVMLLGKPIFMYLLFKKDQNTDNSTDRQQKVLKNFCSASIKASVLTIQAIHIYTKCHPQRIESYITVNCCCHAAIMLGLTILYRQTNSDYEKDEYSIDDLMQQLYIAKSILNFYGSTNTISYRLHTIVLRLINTLTLQAQPQDENDELLSLPIPTPFQERIENQPLPKVYQTQFDSREPTDQGESIFNTPLENIINFQQFFVPSATNSEDNNSSRTSLKEFERRMENVPRLEEFMYDVGMNDLLLEGRSDSGQ</sequence>
<keyword evidence="2" id="KW-0479">Metal-binding</keyword>
<evidence type="ECO:0000256" key="2">
    <source>
        <dbReference type="ARBA" id="ARBA00022723"/>
    </source>
</evidence>
<dbReference type="CDD" id="cd00067">
    <property type="entry name" value="GAL4"/>
    <property type="match status" value="1"/>
</dbReference>
<dbReference type="PROSITE" id="PS00463">
    <property type="entry name" value="ZN2_CY6_FUNGAL_1"/>
    <property type="match status" value="1"/>
</dbReference>
<feature type="compositionally biased region" description="Low complexity" evidence="8">
    <location>
        <begin position="149"/>
        <end position="196"/>
    </location>
</feature>
<evidence type="ECO:0000256" key="6">
    <source>
        <dbReference type="ARBA" id="ARBA00023163"/>
    </source>
</evidence>
<dbReference type="Gene3D" id="4.10.240.10">
    <property type="entry name" value="Zn(2)-C6 fungal-type DNA-binding domain"/>
    <property type="match status" value="1"/>
</dbReference>
<dbReference type="GO" id="GO:0008270">
    <property type="term" value="F:zinc ion binding"/>
    <property type="evidence" value="ECO:0007669"/>
    <property type="project" value="InterPro"/>
</dbReference>
<evidence type="ECO:0000256" key="3">
    <source>
        <dbReference type="ARBA" id="ARBA00022833"/>
    </source>
</evidence>
<feature type="domain" description="Zn(2)-C6 fungal-type" evidence="9">
    <location>
        <begin position="16"/>
        <end position="45"/>
    </location>
</feature>
<dbReference type="CDD" id="cd12148">
    <property type="entry name" value="fungal_TF_MHR"/>
    <property type="match status" value="1"/>
</dbReference>
<dbReference type="SMART" id="SM00906">
    <property type="entry name" value="Fungal_trans"/>
    <property type="match status" value="1"/>
</dbReference>
<evidence type="ECO:0000313" key="10">
    <source>
        <dbReference type="EMBL" id="KGR09571.1"/>
    </source>
</evidence>
<keyword evidence="7" id="KW-0539">Nucleus</keyword>
<comment type="subcellular location">
    <subcellularLocation>
        <location evidence="1">Nucleus</location>
    </subcellularLocation>
</comment>
<dbReference type="GO" id="GO:0045944">
    <property type="term" value="P:positive regulation of transcription by RNA polymerase II"/>
    <property type="evidence" value="ECO:0007669"/>
    <property type="project" value="TreeGrafter"/>
</dbReference>
<dbReference type="InterPro" id="IPR001138">
    <property type="entry name" value="Zn2Cys6_DnaBD"/>
</dbReference>
<keyword evidence="3" id="KW-0862">Zinc</keyword>
<dbReference type="InterPro" id="IPR007219">
    <property type="entry name" value="XnlR_reg_dom"/>
</dbReference>
<dbReference type="GO" id="GO:0006351">
    <property type="term" value="P:DNA-templated transcription"/>
    <property type="evidence" value="ECO:0007669"/>
    <property type="project" value="InterPro"/>
</dbReference>
<accession>A0AB34PU50</accession>
<dbReference type="EMBL" id="AJIX01000025">
    <property type="protein sequence ID" value="KGR09571.1"/>
    <property type="molecule type" value="Genomic_DNA"/>
</dbReference>
<dbReference type="SUPFAM" id="SSF57701">
    <property type="entry name" value="Zn2/Cys6 DNA-binding domain"/>
    <property type="match status" value="1"/>
</dbReference>
<dbReference type="PROSITE" id="PS50048">
    <property type="entry name" value="ZN2_CY6_FUNGAL_2"/>
    <property type="match status" value="1"/>
</dbReference>
<dbReference type="InterPro" id="IPR051711">
    <property type="entry name" value="Stress_Response_Reg"/>
</dbReference>
<dbReference type="Pfam" id="PF00172">
    <property type="entry name" value="Zn_clus"/>
    <property type="match status" value="1"/>
</dbReference>
<feature type="compositionally biased region" description="Polar residues" evidence="8">
    <location>
        <begin position="105"/>
        <end position="124"/>
    </location>
</feature>
<dbReference type="SMART" id="SM00066">
    <property type="entry name" value="GAL4"/>
    <property type="match status" value="1"/>
</dbReference>
<evidence type="ECO:0000256" key="1">
    <source>
        <dbReference type="ARBA" id="ARBA00004123"/>
    </source>
</evidence>
<evidence type="ECO:0000256" key="7">
    <source>
        <dbReference type="ARBA" id="ARBA00023242"/>
    </source>
</evidence>
<proteinExistence type="predicted"/>
<name>A0AB34PU50_CANAX</name>
<comment type="caution">
    <text evidence="10">The sequence shown here is derived from an EMBL/GenBank/DDBJ whole genome shotgun (WGS) entry which is preliminary data.</text>
</comment>
<gene>
    <name evidence="10" type="ORF">MG3_03492</name>
</gene>
<dbReference type="GO" id="GO:0000981">
    <property type="term" value="F:DNA-binding transcription factor activity, RNA polymerase II-specific"/>
    <property type="evidence" value="ECO:0007669"/>
    <property type="project" value="InterPro"/>
</dbReference>
<evidence type="ECO:0000256" key="5">
    <source>
        <dbReference type="ARBA" id="ARBA00023125"/>
    </source>
</evidence>
<dbReference type="PANTHER" id="PTHR47540">
    <property type="entry name" value="THIAMINE REPRESSIBLE GENES REGULATORY PROTEIN THI5"/>
    <property type="match status" value="1"/>
</dbReference>
<reference evidence="10 11" key="1">
    <citation type="submission" date="2013-12" db="EMBL/GenBank/DDBJ databases">
        <title>The Genome Sequence of Candida albicans P78048.</title>
        <authorList>
            <consortium name="The Broad Institute Genome Sequencing Platform"/>
            <consortium name="The Broad Institute Genome Sequencing Center for Infectious Disease"/>
            <person name="Cuomo C."/>
            <person name="Bennett R."/>
            <person name="Hirakawa M."/>
            <person name="Noverr M."/>
            <person name="Mitchell A."/>
            <person name="Young S.K."/>
            <person name="Zeng Q."/>
            <person name="Gargeya S."/>
            <person name="Fitzgerald M."/>
            <person name="Abouelleil A."/>
            <person name="Alvarado L."/>
            <person name="Berlin A.M."/>
            <person name="Chapman S.B."/>
            <person name="Dewar J."/>
            <person name="Goldberg J."/>
            <person name="Griggs A."/>
            <person name="Gujja S."/>
            <person name="Hansen M."/>
            <person name="Howarth C."/>
            <person name="Imamovic A."/>
            <person name="Larimer J."/>
            <person name="McCowan C."/>
            <person name="Murphy C."/>
            <person name="Pearson M."/>
            <person name="Priest M."/>
            <person name="Roberts A."/>
            <person name="Saif S."/>
            <person name="Shea T."/>
            <person name="Sykes S."/>
            <person name="Wortman J."/>
            <person name="Nusbaum C."/>
            <person name="Birren B."/>
        </authorList>
    </citation>
    <scope>NUCLEOTIDE SEQUENCE [LARGE SCALE GENOMIC DNA]</scope>
    <source>
        <strain evidence="10 11">P78048</strain>
    </source>
</reference>
<dbReference type="Proteomes" id="UP000030161">
    <property type="component" value="Unassembled WGS sequence"/>
</dbReference>
<dbReference type="Pfam" id="PF04082">
    <property type="entry name" value="Fungal_trans"/>
    <property type="match status" value="1"/>
</dbReference>
<dbReference type="InterPro" id="IPR036864">
    <property type="entry name" value="Zn2-C6_fun-type_DNA-bd_sf"/>
</dbReference>
<keyword evidence="4" id="KW-0805">Transcription regulation</keyword>
<evidence type="ECO:0000313" key="11">
    <source>
        <dbReference type="Proteomes" id="UP000030161"/>
    </source>
</evidence>
<feature type="region of interest" description="Disordered" evidence="8">
    <location>
        <begin position="86"/>
        <end position="128"/>
    </location>
</feature>
<dbReference type="GO" id="GO:0005634">
    <property type="term" value="C:nucleus"/>
    <property type="evidence" value="ECO:0007669"/>
    <property type="project" value="UniProtKB-SubCell"/>
</dbReference>
<keyword evidence="6" id="KW-0804">Transcription</keyword>
<evidence type="ECO:0000259" key="9">
    <source>
        <dbReference type="PROSITE" id="PS50048"/>
    </source>
</evidence>
<dbReference type="AlphaFoldDB" id="A0AB34PU50"/>
<dbReference type="PANTHER" id="PTHR47540:SF1">
    <property type="entry name" value="ACTIVATOR OF STRESS GENES 1-RELATED"/>
    <property type="match status" value="1"/>
</dbReference>
<keyword evidence="5" id="KW-0238">DNA-binding</keyword>
<feature type="region of interest" description="Disordered" evidence="8">
    <location>
        <begin position="140"/>
        <end position="196"/>
    </location>
</feature>
<evidence type="ECO:0000256" key="8">
    <source>
        <dbReference type="SAM" id="MobiDB-lite"/>
    </source>
</evidence>
<protein>
    <recommendedName>
        <fullName evidence="9">Zn(2)-C6 fungal-type domain-containing protein</fullName>
    </recommendedName>
</protein>